<protein>
    <recommendedName>
        <fullName evidence="2">DUF1508 domain-containing protein</fullName>
    </recommendedName>
</protein>
<name>A0ABQ3WY82_9ACTN</name>
<organism evidence="1">
    <name type="scientific">Actinoplanes campanulatus</name>
    <dbReference type="NCBI Taxonomy" id="113559"/>
    <lineage>
        <taxon>Bacteria</taxon>
        <taxon>Bacillati</taxon>
        <taxon>Actinomycetota</taxon>
        <taxon>Actinomycetes</taxon>
        <taxon>Micromonosporales</taxon>
        <taxon>Micromonosporaceae</taxon>
        <taxon>Actinoplanes</taxon>
    </lineage>
</organism>
<sequence length="98" mass="10419">MITVVVSTGAAPDRWRLVSRSATSADVLAAGPRRSLRQLGDGAGELRIVATANGHFRWTLTTPDGGMIAESPAEYRDAASCRQAFIQAQHAARTVLGR</sequence>
<evidence type="ECO:0008006" key="2">
    <source>
        <dbReference type="Google" id="ProtNLM"/>
    </source>
</evidence>
<gene>
    <name evidence="1" type="ORF">Aca07nite_85190</name>
</gene>
<dbReference type="SUPFAM" id="SSF160113">
    <property type="entry name" value="YegP-like"/>
    <property type="match status" value="1"/>
</dbReference>
<dbReference type="EMBL" id="BOMF01000173">
    <property type="protein sequence ID" value="GID51244.1"/>
    <property type="molecule type" value="Genomic_DNA"/>
</dbReference>
<proteinExistence type="predicted"/>
<dbReference type="InterPro" id="IPR036913">
    <property type="entry name" value="YegP-like_sf"/>
</dbReference>
<evidence type="ECO:0000313" key="1">
    <source>
        <dbReference type="EMBL" id="GID51244.1"/>
    </source>
</evidence>
<accession>A0ABQ3WY82</accession>
<reference evidence="1" key="1">
    <citation type="submission" date="2021-01" db="EMBL/GenBank/DDBJ databases">
        <title>Whole genome shotgun sequence of Actinoplanes capillaceus NBRC 16408.</title>
        <authorList>
            <person name="Komaki H."/>
            <person name="Tamura T."/>
        </authorList>
    </citation>
    <scope>NUCLEOTIDE SEQUENCE [LARGE SCALE GENOMIC DNA]</scope>
    <source>
        <strain evidence="1">NBRC 16408</strain>
    </source>
</reference>
<dbReference type="Gene3D" id="2.30.29.80">
    <property type="match status" value="1"/>
</dbReference>
<dbReference type="RefSeq" id="WP_204301206.1">
    <property type="nucleotide sequence ID" value="NZ_BAAAGQ010000061.1"/>
</dbReference>
<comment type="caution">
    <text evidence="1">The sequence shown here is derived from an EMBL/GenBank/DDBJ whole genome shotgun (WGS) entry which is preliminary data.</text>
</comment>